<comment type="caution">
    <text evidence="2">The sequence shown here is derived from an EMBL/GenBank/DDBJ whole genome shotgun (WGS) entry which is preliminary data.</text>
</comment>
<organism evidence="2 3">
    <name type="scientific">Porites lobata</name>
    <dbReference type="NCBI Taxonomy" id="104759"/>
    <lineage>
        <taxon>Eukaryota</taxon>
        <taxon>Metazoa</taxon>
        <taxon>Cnidaria</taxon>
        <taxon>Anthozoa</taxon>
        <taxon>Hexacorallia</taxon>
        <taxon>Scleractinia</taxon>
        <taxon>Fungiina</taxon>
        <taxon>Poritidae</taxon>
        <taxon>Porites</taxon>
    </lineage>
</organism>
<protein>
    <submittedName>
        <fullName evidence="2">Uncharacterized protein</fullName>
    </submittedName>
</protein>
<accession>A0ABN8N993</accession>
<keyword evidence="1" id="KW-0472">Membrane</keyword>
<evidence type="ECO:0000313" key="3">
    <source>
        <dbReference type="Proteomes" id="UP001159405"/>
    </source>
</evidence>
<feature type="transmembrane region" description="Helical" evidence="1">
    <location>
        <begin position="49"/>
        <end position="70"/>
    </location>
</feature>
<proteinExistence type="predicted"/>
<keyword evidence="1" id="KW-0812">Transmembrane</keyword>
<dbReference type="Proteomes" id="UP001159405">
    <property type="component" value="Unassembled WGS sequence"/>
</dbReference>
<sequence length="319" mass="35958">MGTFLLPNLDLRQLQTCPRKSTLILLSFGTLCLVITVLIHRGIHGKFGVGIHGLSVVFLGSLPFFALFVLRLSQLKLRWCPSLAIAQSLSICLVVYYLSSNGLWCAQHPHVTRALCAKLVQFKSFAASSKVTFWWLTLGDLLAVHRGRVRPIPWEHDVDICITPEQYPLFEKALRSNANYFQPKAECLESGHCYLPIDMAKLGLTTREAEGVNVDIWTCPQLSGSIKRVLYCNDFMNVPGSLPERHAILSKHYGNYSAVKYAHHATMCRIWNGLLIGQTMHVDFTLFGVRTSPQHIYKKKHFKCTGAVKYDRPGECNPE</sequence>
<dbReference type="EMBL" id="CALNXK010000013">
    <property type="protein sequence ID" value="CAH3045126.1"/>
    <property type="molecule type" value="Genomic_DNA"/>
</dbReference>
<keyword evidence="1" id="KW-1133">Transmembrane helix</keyword>
<keyword evidence="3" id="KW-1185">Reference proteome</keyword>
<evidence type="ECO:0000313" key="2">
    <source>
        <dbReference type="EMBL" id="CAH3045126.1"/>
    </source>
</evidence>
<reference evidence="2 3" key="1">
    <citation type="submission" date="2022-05" db="EMBL/GenBank/DDBJ databases">
        <authorList>
            <consortium name="Genoscope - CEA"/>
            <person name="William W."/>
        </authorList>
    </citation>
    <scope>NUCLEOTIDE SEQUENCE [LARGE SCALE GENOMIC DNA]</scope>
</reference>
<feature type="transmembrane region" description="Helical" evidence="1">
    <location>
        <begin position="82"/>
        <end position="99"/>
    </location>
</feature>
<gene>
    <name evidence="2" type="ORF">PLOB_00006635</name>
</gene>
<name>A0ABN8N993_9CNID</name>
<evidence type="ECO:0000256" key="1">
    <source>
        <dbReference type="SAM" id="Phobius"/>
    </source>
</evidence>
<feature type="transmembrane region" description="Helical" evidence="1">
    <location>
        <begin position="21"/>
        <end position="43"/>
    </location>
</feature>